<feature type="signal peptide" evidence="1">
    <location>
        <begin position="1"/>
        <end position="25"/>
    </location>
</feature>
<protein>
    <submittedName>
        <fullName evidence="2">Uncharacterized protein</fullName>
    </submittedName>
</protein>
<dbReference type="RefSeq" id="WP_345123213.1">
    <property type="nucleotide sequence ID" value="NZ_BAABDI010000009.1"/>
</dbReference>
<organism evidence="2 3">
    <name type="scientific">Hymenobacter antarcticus</name>
    <dbReference type="NCBI Taxonomy" id="486270"/>
    <lineage>
        <taxon>Bacteria</taxon>
        <taxon>Pseudomonadati</taxon>
        <taxon>Bacteroidota</taxon>
        <taxon>Cytophagia</taxon>
        <taxon>Cytophagales</taxon>
        <taxon>Hymenobacteraceae</taxon>
        <taxon>Hymenobacter</taxon>
    </lineage>
</organism>
<name>A0ABP7PWP4_9BACT</name>
<evidence type="ECO:0000313" key="3">
    <source>
        <dbReference type="Proteomes" id="UP001501556"/>
    </source>
</evidence>
<gene>
    <name evidence="2" type="ORF">GCM10022407_17620</name>
</gene>
<dbReference type="Proteomes" id="UP001501556">
    <property type="component" value="Unassembled WGS sequence"/>
</dbReference>
<accession>A0ABP7PWP4</accession>
<keyword evidence="1" id="KW-0732">Signal</keyword>
<proteinExistence type="predicted"/>
<comment type="caution">
    <text evidence="2">The sequence shown here is derived from an EMBL/GenBank/DDBJ whole genome shotgun (WGS) entry which is preliminary data.</text>
</comment>
<reference evidence="3" key="1">
    <citation type="journal article" date="2019" name="Int. J. Syst. Evol. Microbiol.">
        <title>The Global Catalogue of Microorganisms (GCM) 10K type strain sequencing project: providing services to taxonomists for standard genome sequencing and annotation.</title>
        <authorList>
            <consortium name="The Broad Institute Genomics Platform"/>
            <consortium name="The Broad Institute Genome Sequencing Center for Infectious Disease"/>
            <person name="Wu L."/>
            <person name="Ma J."/>
        </authorList>
    </citation>
    <scope>NUCLEOTIDE SEQUENCE [LARGE SCALE GENOMIC DNA]</scope>
    <source>
        <strain evidence="3">JCM 17217</strain>
    </source>
</reference>
<evidence type="ECO:0000313" key="2">
    <source>
        <dbReference type="EMBL" id="GAA3972268.1"/>
    </source>
</evidence>
<sequence>MVKQRFRNHSALAVLLAAPLSGAWAQAVPNPGEQVESLVTFGVQSDKQWGDDDFSQTFLFLIPEK</sequence>
<dbReference type="EMBL" id="BAABDI010000009">
    <property type="protein sequence ID" value="GAA3972268.1"/>
    <property type="molecule type" value="Genomic_DNA"/>
</dbReference>
<feature type="chain" id="PRO_5045710955" evidence="1">
    <location>
        <begin position="26"/>
        <end position="65"/>
    </location>
</feature>
<keyword evidence="3" id="KW-1185">Reference proteome</keyword>
<evidence type="ECO:0000256" key="1">
    <source>
        <dbReference type="SAM" id="SignalP"/>
    </source>
</evidence>